<organism evidence="6 7">
    <name type="scientific">Bacteroides salyersiae</name>
    <dbReference type="NCBI Taxonomy" id="291644"/>
    <lineage>
        <taxon>Bacteria</taxon>
        <taxon>Pseudomonadati</taxon>
        <taxon>Bacteroidota</taxon>
        <taxon>Bacteroidia</taxon>
        <taxon>Bacteroidales</taxon>
        <taxon>Bacteroidaceae</taxon>
        <taxon>Bacteroides</taxon>
    </lineage>
</organism>
<proteinExistence type="inferred from homology"/>
<dbReference type="GO" id="GO:0016757">
    <property type="term" value="F:glycosyltransferase activity"/>
    <property type="evidence" value="ECO:0007669"/>
    <property type="project" value="UniProtKB-KW"/>
</dbReference>
<feature type="region of interest" description="Disordered" evidence="4">
    <location>
        <begin position="382"/>
        <end position="422"/>
    </location>
</feature>
<dbReference type="Pfam" id="PF13641">
    <property type="entry name" value="Glyco_tranf_2_3"/>
    <property type="match status" value="1"/>
</dbReference>
<dbReference type="Proteomes" id="UP000422221">
    <property type="component" value="Unassembled WGS sequence"/>
</dbReference>
<dbReference type="GeneID" id="93117102"/>
<name>A0A7J4XKN5_9BACE</name>
<evidence type="ECO:0000313" key="6">
    <source>
        <dbReference type="EMBL" id="KAA3766923.1"/>
    </source>
</evidence>
<keyword evidence="5" id="KW-1133">Transmembrane helix</keyword>
<evidence type="ECO:0000256" key="3">
    <source>
        <dbReference type="ARBA" id="ARBA00022679"/>
    </source>
</evidence>
<keyword evidence="2" id="KW-0328">Glycosyltransferase</keyword>
<evidence type="ECO:0000256" key="2">
    <source>
        <dbReference type="ARBA" id="ARBA00022676"/>
    </source>
</evidence>
<dbReference type="AlphaFoldDB" id="A0A7J4XKN5"/>
<dbReference type="Gene3D" id="3.90.550.10">
    <property type="entry name" value="Spore Coat Polysaccharide Biosynthesis Protein SpsA, Chain A"/>
    <property type="match status" value="1"/>
</dbReference>
<gene>
    <name evidence="6" type="ORF">F3F73_08615</name>
</gene>
<keyword evidence="5" id="KW-0812">Transmembrane</keyword>
<evidence type="ECO:0000256" key="1">
    <source>
        <dbReference type="ARBA" id="ARBA00006739"/>
    </source>
</evidence>
<feature type="transmembrane region" description="Helical" evidence="5">
    <location>
        <begin position="6"/>
        <end position="29"/>
    </location>
</feature>
<dbReference type="InterPro" id="IPR029044">
    <property type="entry name" value="Nucleotide-diphossugar_trans"/>
</dbReference>
<protein>
    <submittedName>
        <fullName evidence="6">Glycosyltransferase family 2 protein</fullName>
    </submittedName>
</protein>
<comment type="similarity">
    <text evidence="1">Belongs to the glycosyltransferase 2 family.</text>
</comment>
<evidence type="ECO:0000313" key="7">
    <source>
        <dbReference type="Proteomes" id="UP000422221"/>
    </source>
</evidence>
<evidence type="ECO:0000256" key="4">
    <source>
        <dbReference type="SAM" id="MobiDB-lite"/>
    </source>
</evidence>
<accession>A0A7J4XKN5</accession>
<reference evidence="6 7" key="1">
    <citation type="journal article" date="2019" name="Nat. Med.">
        <title>A library of human gut bacterial isolates paired with longitudinal multiomics data enables mechanistic microbiome research.</title>
        <authorList>
            <person name="Poyet M."/>
            <person name="Groussin M."/>
            <person name="Gibbons S.M."/>
            <person name="Avila-Pacheco J."/>
            <person name="Jiang X."/>
            <person name="Kearney S.M."/>
            <person name="Perrotta A.R."/>
            <person name="Berdy B."/>
            <person name="Zhao S."/>
            <person name="Lieberman T.D."/>
            <person name="Swanson P.K."/>
            <person name="Smith M."/>
            <person name="Roesemann S."/>
            <person name="Alexander J.E."/>
            <person name="Rich S.A."/>
            <person name="Livny J."/>
            <person name="Vlamakis H."/>
            <person name="Clish C."/>
            <person name="Bullock K."/>
            <person name="Deik A."/>
            <person name="Scott J."/>
            <person name="Pierce K.A."/>
            <person name="Xavier R.J."/>
            <person name="Alm E.J."/>
        </authorList>
    </citation>
    <scope>NUCLEOTIDE SEQUENCE [LARGE SCALE GENOMIC DNA]</scope>
    <source>
        <strain evidence="6 7">BIOML-A10</strain>
    </source>
</reference>
<evidence type="ECO:0000256" key="5">
    <source>
        <dbReference type="SAM" id="Phobius"/>
    </source>
</evidence>
<comment type="caution">
    <text evidence="6">The sequence shown here is derived from an EMBL/GenBank/DDBJ whole genome shotgun (WGS) entry which is preliminary data.</text>
</comment>
<sequence length="422" mass="47606">MNAVIYIIDWILFVPLAFCVSYLLFYAVASRFYRSPQYPAARKQHRFAVLFPAYREDRVIVNAVQSFLGQEYPAELYDVIVISDQMQPATNDALRQLPIHLLEADYTDSSKAKALVLAMEHIAGDAYDIVVVMDADNITTSNFLSEMNRAYDFGLPAIQARRTGKNLNTDVAMLDAVSEEINNGIFRSGHNAVGLSASLSGSGMAFDAGWFRRNVRQLQTAGEDKELETMLLRQNIHIGYLQYLPVYDEKTQKTTNIKNQRKRWIAAQFGALATVLPDLPKAFMQGNMDYCDKIFQWMLPPRLLQLAAVFGLALVAFIVCPPEASIKWGILVLAQIMAMLLPIPRKLLNRQLLKAVLKVPQLAFVMAGNLFKLKGANKKFIHTEHGEGEREREREGRVESGDGRWEKEDGRSAMQRKDGADH</sequence>
<keyword evidence="5" id="KW-0472">Membrane</keyword>
<dbReference type="RefSeq" id="WP_055294665.1">
    <property type="nucleotide sequence ID" value="NZ_CAXSTI010000001.1"/>
</dbReference>
<dbReference type="SUPFAM" id="SSF53448">
    <property type="entry name" value="Nucleotide-diphospho-sugar transferases"/>
    <property type="match status" value="1"/>
</dbReference>
<dbReference type="PANTHER" id="PTHR43630">
    <property type="entry name" value="POLY-BETA-1,6-N-ACETYL-D-GLUCOSAMINE SYNTHASE"/>
    <property type="match status" value="1"/>
</dbReference>
<dbReference type="EMBL" id="VWMK01000006">
    <property type="protein sequence ID" value="KAA3766923.1"/>
    <property type="molecule type" value="Genomic_DNA"/>
</dbReference>
<keyword evidence="3 6" id="KW-0808">Transferase</keyword>
<dbReference type="PANTHER" id="PTHR43630:SF1">
    <property type="entry name" value="POLY-BETA-1,6-N-ACETYL-D-GLUCOSAMINE SYNTHASE"/>
    <property type="match status" value="1"/>
</dbReference>